<dbReference type="PANTHER" id="PTHR12113:SF11">
    <property type="entry name" value="DICKKOPF-RELATED PROTEIN 1"/>
    <property type="match status" value="1"/>
</dbReference>
<dbReference type="PANTHER" id="PTHR12113">
    <property type="entry name" value="DICKKOPF3-LIKE 3"/>
    <property type="match status" value="1"/>
</dbReference>
<dbReference type="Pfam" id="PF21479">
    <property type="entry name" value="DIKK1-2-4_C-subdom2"/>
    <property type="match status" value="1"/>
</dbReference>
<evidence type="ECO:0000259" key="9">
    <source>
        <dbReference type="Pfam" id="PF21481"/>
    </source>
</evidence>
<feature type="non-terminal residue" evidence="10">
    <location>
        <position position="151"/>
    </location>
</feature>
<keyword evidence="5" id="KW-0879">Wnt signaling pathway</keyword>
<evidence type="ECO:0000256" key="3">
    <source>
        <dbReference type="ARBA" id="ARBA00022473"/>
    </source>
</evidence>
<protein>
    <submittedName>
        <fullName evidence="10">DKK1 protein</fullName>
    </submittedName>
</protein>
<keyword evidence="7" id="KW-1015">Disulfide bond</keyword>
<dbReference type="InterPro" id="IPR048499">
    <property type="entry name" value="DIKK1/2/4_C-subdom2"/>
</dbReference>
<keyword evidence="3" id="KW-0217">Developmental protein</keyword>
<dbReference type="GO" id="GO:0016055">
    <property type="term" value="P:Wnt signaling pathway"/>
    <property type="evidence" value="ECO:0007669"/>
    <property type="project" value="UniProtKB-KW"/>
</dbReference>
<evidence type="ECO:0000256" key="5">
    <source>
        <dbReference type="ARBA" id="ARBA00022687"/>
    </source>
</evidence>
<dbReference type="Proteomes" id="UP000524558">
    <property type="component" value="Unassembled WGS sequence"/>
</dbReference>
<dbReference type="AlphaFoldDB" id="A0A7K5N0F6"/>
<gene>
    <name evidence="10" type="primary">Dkk1</name>
    <name evidence="10" type="ORF">CHRMAC_R06601</name>
</gene>
<dbReference type="Pfam" id="PF21481">
    <property type="entry name" value="DIKK1-2-4_C-subdom1"/>
    <property type="match status" value="1"/>
</dbReference>
<feature type="domain" description="Dickkopf-related protein 1/2/4 C-terminal subdomain 2" evidence="8">
    <location>
        <begin position="103"/>
        <end position="151"/>
    </location>
</feature>
<dbReference type="GO" id="GO:0048019">
    <property type="term" value="F:receptor antagonist activity"/>
    <property type="evidence" value="ECO:0007669"/>
    <property type="project" value="TreeGrafter"/>
</dbReference>
<evidence type="ECO:0000313" key="11">
    <source>
        <dbReference type="Proteomes" id="UP000524558"/>
    </source>
</evidence>
<sequence length="151" mass="16431">GTDGHRHPGGVRGRGCRGSHAWLTAIPLAPAGLCTPPEPPHGATELDEMGTEALPRRTPAPAWLPTAKGEEGDFCLRSSDCSAGLCCARHFWSKICKPVLREGQVCTRHRRKGTHGLEIFQRCQCAEGLACRLQREHGPADASRLHTCQRH</sequence>
<evidence type="ECO:0000256" key="2">
    <source>
        <dbReference type="ARBA" id="ARBA00010842"/>
    </source>
</evidence>
<keyword evidence="4" id="KW-0964">Secreted</keyword>
<evidence type="ECO:0000256" key="6">
    <source>
        <dbReference type="ARBA" id="ARBA00022729"/>
    </source>
</evidence>
<feature type="non-terminal residue" evidence="10">
    <location>
        <position position="1"/>
    </location>
</feature>
<comment type="similarity">
    <text evidence="2">Belongs to the dickkopf family.</text>
</comment>
<dbReference type="FunFam" id="2.10.80.10:FF:000001">
    <property type="entry name" value="Dickkopf WNT-signaling pathway inhibitor 2"/>
    <property type="match status" value="1"/>
</dbReference>
<dbReference type="InterPro" id="IPR047304">
    <property type="entry name" value="Dkk1_Cys2"/>
</dbReference>
<evidence type="ECO:0000313" key="10">
    <source>
        <dbReference type="EMBL" id="NWT35824.1"/>
    </source>
</evidence>
<name>A0A7K5N0F6_CHRMC</name>
<evidence type="ECO:0000256" key="4">
    <source>
        <dbReference type="ARBA" id="ARBA00022525"/>
    </source>
</evidence>
<dbReference type="InterPro" id="IPR039863">
    <property type="entry name" value="DKK1-4"/>
</dbReference>
<evidence type="ECO:0000256" key="1">
    <source>
        <dbReference type="ARBA" id="ARBA00004613"/>
    </source>
</evidence>
<evidence type="ECO:0000256" key="7">
    <source>
        <dbReference type="ARBA" id="ARBA00023157"/>
    </source>
</evidence>
<dbReference type="InterPro" id="IPR048500">
    <property type="entry name" value="DIKK1/2/4_C-subdom1"/>
</dbReference>
<organism evidence="10 11">
    <name type="scientific">Chroicocephalus maculipennis</name>
    <name type="common">Brown-hooded gull</name>
    <name type="synonym">Larus maculipennis</name>
    <dbReference type="NCBI Taxonomy" id="287016"/>
    <lineage>
        <taxon>Eukaryota</taxon>
        <taxon>Metazoa</taxon>
        <taxon>Chordata</taxon>
        <taxon>Craniata</taxon>
        <taxon>Vertebrata</taxon>
        <taxon>Euteleostomi</taxon>
        <taxon>Archelosauria</taxon>
        <taxon>Archosauria</taxon>
        <taxon>Dinosauria</taxon>
        <taxon>Saurischia</taxon>
        <taxon>Theropoda</taxon>
        <taxon>Coelurosauria</taxon>
        <taxon>Aves</taxon>
        <taxon>Neognathae</taxon>
        <taxon>Neoaves</taxon>
        <taxon>Charadriiformes</taxon>
        <taxon>Laridae</taxon>
        <taxon>Chroicocephalus</taxon>
    </lineage>
</organism>
<dbReference type="CDD" id="cd23272">
    <property type="entry name" value="Dkk1_Cys2"/>
    <property type="match status" value="1"/>
</dbReference>
<reference evidence="10 11" key="1">
    <citation type="submission" date="2019-09" db="EMBL/GenBank/DDBJ databases">
        <title>Bird 10,000 Genomes (B10K) Project - Family phase.</title>
        <authorList>
            <person name="Zhang G."/>
        </authorList>
    </citation>
    <scope>NUCLEOTIDE SEQUENCE [LARGE SCALE GENOMIC DNA]</scope>
    <source>
        <strain evidence="10">B10K-DU-021-33</strain>
        <tissue evidence="10">Mixed tissue sample</tissue>
    </source>
</reference>
<keyword evidence="6" id="KW-0732">Signal</keyword>
<accession>A0A7K5N0F6</accession>
<proteinExistence type="inferred from homology"/>
<comment type="subcellular location">
    <subcellularLocation>
        <location evidence="1">Secreted</location>
    </subcellularLocation>
</comment>
<dbReference type="Gene3D" id="2.10.80.10">
    <property type="entry name" value="Lipase, subunit A"/>
    <property type="match status" value="1"/>
</dbReference>
<dbReference type="GO" id="GO:0039706">
    <property type="term" value="F:co-receptor binding"/>
    <property type="evidence" value="ECO:0007669"/>
    <property type="project" value="TreeGrafter"/>
</dbReference>
<feature type="domain" description="Dickkopf-related protein 1/2/4 C-terminal subdomain 1" evidence="9">
    <location>
        <begin position="71"/>
        <end position="100"/>
    </location>
</feature>
<keyword evidence="11" id="KW-1185">Reference proteome</keyword>
<dbReference type="EMBL" id="VYZF01000010">
    <property type="protein sequence ID" value="NWT35824.1"/>
    <property type="molecule type" value="Genomic_DNA"/>
</dbReference>
<evidence type="ECO:0000259" key="8">
    <source>
        <dbReference type="Pfam" id="PF21479"/>
    </source>
</evidence>
<comment type="caution">
    <text evidence="10">The sequence shown here is derived from an EMBL/GenBank/DDBJ whole genome shotgun (WGS) entry which is preliminary data.</text>
</comment>
<dbReference type="GO" id="GO:0005615">
    <property type="term" value="C:extracellular space"/>
    <property type="evidence" value="ECO:0007669"/>
    <property type="project" value="TreeGrafter"/>
</dbReference>
<dbReference type="GO" id="GO:0090090">
    <property type="term" value="P:negative regulation of canonical Wnt signaling pathway"/>
    <property type="evidence" value="ECO:0007669"/>
    <property type="project" value="TreeGrafter"/>
</dbReference>